<comment type="caution">
    <text evidence="1">The sequence shown here is derived from an EMBL/GenBank/DDBJ whole genome shotgun (WGS) entry which is preliminary data.</text>
</comment>
<protein>
    <submittedName>
        <fullName evidence="1">Uncharacterized protein</fullName>
    </submittedName>
</protein>
<evidence type="ECO:0000313" key="1">
    <source>
        <dbReference type="EMBL" id="OGY58703.1"/>
    </source>
</evidence>
<proteinExistence type="predicted"/>
<dbReference type="Proteomes" id="UP000178515">
    <property type="component" value="Unassembled WGS sequence"/>
</dbReference>
<name>A0A1G1Z235_9BACT</name>
<accession>A0A1G1Z235</accession>
<gene>
    <name evidence="1" type="ORF">A3F24_02855</name>
</gene>
<dbReference type="EMBL" id="MHIX01000036">
    <property type="protein sequence ID" value="OGY58703.1"/>
    <property type="molecule type" value="Genomic_DNA"/>
</dbReference>
<reference evidence="1 2" key="1">
    <citation type="journal article" date="2016" name="Nat. Commun.">
        <title>Thousands of microbial genomes shed light on interconnected biogeochemical processes in an aquifer system.</title>
        <authorList>
            <person name="Anantharaman K."/>
            <person name="Brown C.T."/>
            <person name="Hug L.A."/>
            <person name="Sharon I."/>
            <person name="Castelle C.J."/>
            <person name="Probst A.J."/>
            <person name="Thomas B.C."/>
            <person name="Singh A."/>
            <person name="Wilkins M.J."/>
            <person name="Karaoz U."/>
            <person name="Brodie E.L."/>
            <person name="Williams K.H."/>
            <person name="Hubbard S.S."/>
            <person name="Banfield J.F."/>
        </authorList>
    </citation>
    <scope>NUCLEOTIDE SEQUENCE [LARGE SCALE GENOMIC DNA]</scope>
</reference>
<evidence type="ECO:0000313" key="2">
    <source>
        <dbReference type="Proteomes" id="UP000178515"/>
    </source>
</evidence>
<dbReference type="STRING" id="1797689.A3F24_02855"/>
<sequence length="83" mass="9808">MEYKSKQEVVSQLKEWIKRLELQELYIAEIAYDIVGLLAVSEYDHEPEFVEIFDLAADLELPKTALQNREEKLEKLKNLIENL</sequence>
<organism evidence="1 2">
    <name type="scientific">Candidatus Colwellbacteria bacterium RIFCSPHIGHO2_12_FULL_44_17</name>
    <dbReference type="NCBI Taxonomy" id="1797689"/>
    <lineage>
        <taxon>Bacteria</taxon>
        <taxon>Candidatus Colwelliibacteriota</taxon>
    </lineage>
</organism>
<dbReference type="AlphaFoldDB" id="A0A1G1Z235"/>